<dbReference type="AlphaFoldDB" id="A0A7W4TQW2"/>
<comment type="caution">
    <text evidence="1">The sequence shown here is derived from an EMBL/GenBank/DDBJ whole genome shotgun (WGS) entry which is preliminary data.</text>
</comment>
<proteinExistence type="predicted"/>
<dbReference type="RefSeq" id="WP_183392997.1">
    <property type="nucleotide sequence ID" value="NZ_JACHVY010000007.1"/>
</dbReference>
<name>A0A7W4TQW2_KINRA</name>
<dbReference type="Proteomes" id="UP000533269">
    <property type="component" value="Unassembled WGS sequence"/>
</dbReference>
<organism evidence="1 2">
    <name type="scientific">Kineococcus radiotolerans</name>
    <dbReference type="NCBI Taxonomy" id="131568"/>
    <lineage>
        <taxon>Bacteria</taxon>
        <taxon>Bacillati</taxon>
        <taxon>Actinomycetota</taxon>
        <taxon>Actinomycetes</taxon>
        <taxon>Kineosporiales</taxon>
        <taxon>Kineosporiaceae</taxon>
        <taxon>Kineococcus</taxon>
    </lineage>
</organism>
<gene>
    <name evidence="1" type="ORF">FHR75_004226</name>
</gene>
<reference evidence="1 2" key="2">
    <citation type="submission" date="2020-08" db="EMBL/GenBank/DDBJ databases">
        <authorList>
            <person name="Partida-Martinez L."/>
            <person name="Huntemann M."/>
            <person name="Clum A."/>
            <person name="Wang J."/>
            <person name="Palaniappan K."/>
            <person name="Ritter S."/>
            <person name="Chen I.-M."/>
            <person name="Stamatis D."/>
            <person name="Reddy T."/>
            <person name="O'Malley R."/>
            <person name="Daum C."/>
            <person name="Shapiro N."/>
            <person name="Ivanova N."/>
            <person name="Kyrpides N."/>
            <person name="Woyke T."/>
        </authorList>
    </citation>
    <scope>NUCLEOTIDE SEQUENCE [LARGE SCALE GENOMIC DNA]</scope>
    <source>
        <strain evidence="1 2">AS2.23</strain>
    </source>
</reference>
<dbReference type="EMBL" id="JACHVY010000007">
    <property type="protein sequence ID" value="MBB2903384.1"/>
    <property type="molecule type" value="Genomic_DNA"/>
</dbReference>
<protein>
    <submittedName>
        <fullName evidence="1">Uncharacterized protein</fullName>
    </submittedName>
</protein>
<evidence type="ECO:0000313" key="1">
    <source>
        <dbReference type="EMBL" id="MBB2903384.1"/>
    </source>
</evidence>
<accession>A0A7W4TQW2</accession>
<evidence type="ECO:0000313" key="2">
    <source>
        <dbReference type="Proteomes" id="UP000533269"/>
    </source>
</evidence>
<reference evidence="1 2" key="1">
    <citation type="submission" date="2020-08" db="EMBL/GenBank/DDBJ databases">
        <title>The Agave Microbiome: Exploring the role of microbial communities in plant adaptations to desert environments.</title>
        <authorList>
            <person name="Partida-Martinez L.P."/>
        </authorList>
    </citation>
    <scope>NUCLEOTIDE SEQUENCE [LARGE SCALE GENOMIC DNA]</scope>
    <source>
        <strain evidence="1 2">AS2.23</strain>
    </source>
</reference>
<sequence>MFPAGSVMVNVSVQHISAVSNESVARPDWEYGLLQELRVLLEQHGHRVGEVFTGWRVTALGVHS</sequence>